<evidence type="ECO:0000313" key="2">
    <source>
        <dbReference type="Proteomes" id="UP000546324"/>
    </source>
</evidence>
<gene>
    <name evidence="1" type="ORF">BKA00_002425</name>
</gene>
<keyword evidence="2" id="KW-1185">Reference proteome</keyword>
<reference evidence="1 2" key="1">
    <citation type="submission" date="2020-08" db="EMBL/GenBank/DDBJ databases">
        <title>Sequencing the genomes of 1000 actinobacteria strains.</title>
        <authorList>
            <person name="Klenk H.-P."/>
        </authorList>
    </citation>
    <scope>NUCLEOTIDE SEQUENCE [LARGE SCALE GENOMIC DNA]</scope>
    <source>
        <strain evidence="1 2">DSM 43675</strain>
    </source>
</reference>
<dbReference type="Proteomes" id="UP000546324">
    <property type="component" value="Unassembled WGS sequence"/>
</dbReference>
<sequence>MSGTTTKRAFPQGLAPSIAAKAGVEGLTRALG</sequence>
<organism evidence="1 2">
    <name type="scientific">Actinomadura coerulea</name>
    <dbReference type="NCBI Taxonomy" id="46159"/>
    <lineage>
        <taxon>Bacteria</taxon>
        <taxon>Bacillati</taxon>
        <taxon>Actinomycetota</taxon>
        <taxon>Actinomycetes</taxon>
        <taxon>Streptosporangiales</taxon>
        <taxon>Thermomonosporaceae</taxon>
        <taxon>Actinomadura</taxon>
    </lineage>
</organism>
<accession>A0A7X0FXG2</accession>
<dbReference type="EMBL" id="JACHMQ010000001">
    <property type="protein sequence ID" value="MBB6395511.1"/>
    <property type="molecule type" value="Genomic_DNA"/>
</dbReference>
<dbReference type="AlphaFoldDB" id="A0A7X0FXG2"/>
<proteinExistence type="predicted"/>
<evidence type="ECO:0000313" key="1">
    <source>
        <dbReference type="EMBL" id="MBB6395511.1"/>
    </source>
</evidence>
<protein>
    <submittedName>
        <fullName evidence="1">Uncharacterized protein</fullName>
    </submittedName>
</protein>
<comment type="caution">
    <text evidence="1">The sequence shown here is derived from an EMBL/GenBank/DDBJ whole genome shotgun (WGS) entry which is preliminary data.</text>
</comment>
<name>A0A7X0FXG2_9ACTN</name>